<feature type="domain" description="Guanylate kinase-like" evidence="10">
    <location>
        <begin position="8"/>
        <end position="187"/>
    </location>
</feature>
<dbReference type="SMART" id="SM00072">
    <property type="entry name" value="GuKc"/>
    <property type="match status" value="1"/>
</dbReference>
<dbReference type="RefSeq" id="WP_108910354.1">
    <property type="nucleotide sequence ID" value="NZ_CP021886.1"/>
</dbReference>
<dbReference type="SUPFAM" id="SSF52540">
    <property type="entry name" value="P-loop containing nucleoside triphosphate hydrolases"/>
    <property type="match status" value="1"/>
</dbReference>
<keyword evidence="4 9" id="KW-0808">Transferase</keyword>
<dbReference type="InterPro" id="IPR008145">
    <property type="entry name" value="GK/Ca_channel_bsu"/>
</dbReference>
<evidence type="ECO:0000256" key="7">
    <source>
        <dbReference type="ARBA" id="ARBA00022840"/>
    </source>
</evidence>
<evidence type="ECO:0000256" key="9">
    <source>
        <dbReference type="HAMAP-Rule" id="MF_00328"/>
    </source>
</evidence>
<reference evidence="11 12" key="1">
    <citation type="submission" date="2017-06" db="EMBL/GenBank/DDBJ databases">
        <title>Complete genome of Helicobacter apodemus.</title>
        <authorList>
            <person name="Cho S."/>
        </authorList>
    </citation>
    <scope>NUCLEOTIDE SEQUENCE [LARGE SCALE GENOMIC DNA]</scope>
    <source>
        <strain evidence="12">SNUVETPUB-15-01</strain>
    </source>
</reference>
<feature type="binding site" evidence="9">
    <location>
        <begin position="15"/>
        <end position="22"/>
    </location>
    <ligand>
        <name>ATP</name>
        <dbReference type="ChEBI" id="CHEBI:30616"/>
    </ligand>
</feature>
<dbReference type="InterPro" id="IPR003593">
    <property type="entry name" value="AAA+_ATPase"/>
</dbReference>
<dbReference type="InterPro" id="IPR017665">
    <property type="entry name" value="Guanylate_kinase"/>
</dbReference>
<dbReference type="Gene3D" id="3.40.50.300">
    <property type="entry name" value="P-loop containing nucleotide triphosphate hydrolases"/>
    <property type="match status" value="1"/>
</dbReference>
<keyword evidence="7 9" id="KW-0067">ATP-binding</keyword>
<dbReference type="Gene3D" id="3.30.63.10">
    <property type="entry name" value="Guanylate Kinase phosphate binding domain"/>
    <property type="match status" value="1"/>
</dbReference>
<comment type="subcellular location">
    <subcellularLocation>
        <location evidence="9">Cytoplasm</location>
    </subcellularLocation>
</comment>
<dbReference type="EC" id="2.7.4.8" evidence="2 9"/>
<dbReference type="OrthoDB" id="9808150at2"/>
<organism evidence="11 12">
    <name type="scientific">Helicobacter apodemus</name>
    <dbReference type="NCBI Taxonomy" id="135569"/>
    <lineage>
        <taxon>Bacteria</taxon>
        <taxon>Pseudomonadati</taxon>
        <taxon>Campylobacterota</taxon>
        <taxon>Epsilonproteobacteria</taxon>
        <taxon>Campylobacterales</taxon>
        <taxon>Helicobacteraceae</taxon>
        <taxon>Helicobacter</taxon>
    </lineage>
</organism>
<evidence type="ECO:0000256" key="3">
    <source>
        <dbReference type="ARBA" id="ARBA00016296"/>
    </source>
</evidence>
<dbReference type="PANTHER" id="PTHR23117">
    <property type="entry name" value="GUANYLATE KINASE-RELATED"/>
    <property type="match status" value="1"/>
</dbReference>
<dbReference type="PROSITE" id="PS00856">
    <property type="entry name" value="GUANYLATE_KINASE_1"/>
    <property type="match status" value="1"/>
</dbReference>
<dbReference type="GO" id="GO:0004385">
    <property type="term" value="F:GMP kinase activity"/>
    <property type="evidence" value="ECO:0007669"/>
    <property type="project" value="UniProtKB-UniRule"/>
</dbReference>
<evidence type="ECO:0000259" key="10">
    <source>
        <dbReference type="PROSITE" id="PS50052"/>
    </source>
</evidence>
<dbReference type="NCBIfam" id="TIGR03263">
    <property type="entry name" value="guanyl_kin"/>
    <property type="match status" value="1"/>
</dbReference>
<evidence type="ECO:0000256" key="5">
    <source>
        <dbReference type="ARBA" id="ARBA00022741"/>
    </source>
</evidence>
<dbReference type="InterPro" id="IPR008144">
    <property type="entry name" value="Guanylate_kin-like_dom"/>
</dbReference>
<dbReference type="InterPro" id="IPR020590">
    <property type="entry name" value="Guanylate_kinase_CS"/>
</dbReference>
<gene>
    <name evidence="9" type="primary">gmk</name>
    <name evidence="11" type="ORF">CDV25_00795</name>
</gene>
<dbReference type="Pfam" id="PF00625">
    <property type="entry name" value="Guanylate_kin"/>
    <property type="match status" value="1"/>
</dbReference>
<keyword evidence="5 9" id="KW-0547">Nucleotide-binding</keyword>
<comment type="similarity">
    <text evidence="1 9">Belongs to the guanylate kinase family.</text>
</comment>
<dbReference type="AlphaFoldDB" id="A0A2U8FB56"/>
<proteinExistence type="inferred from homology"/>
<evidence type="ECO:0000256" key="6">
    <source>
        <dbReference type="ARBA" id="ARBA00022777"/>
    </source>
</evidence>
<dbReference type="HAMAP" id="MF_00328">
    <property type="entry name" value="Guanylate_kinase"/>
    <property type="match status" value="1"/>
</dbReference>
<dbReference type="PANTHER" id="PTHR23117:SF13">
    <property type="entry name" value="GUANYLATE KINASE"/>
    <property type="match status" value="1"/>
</dbReference>
<evidence type="ECO:0000313" key="11">
    <source>
        <dbReference type="EMBL" id="AWI33453.1"/>
    </source>
</evidence>
<dbReference type="KEGG" id="had:CDV25_00795"/>
<evidence type="ECO:0000313" key="12">
    <source>
        <dbReference type="Proteomes" id="UP000244890"/>
    </source>
</evidence>
<comment type="function">
    <text evidence="9">Essential for recycling GMP and indirectly, cGMP.</text>
</comment>
<dbReference type="GO" id="GO:0005829">
    <property type="term" value="C:cytosol"/>
    <property type="evidence" value="ECO:0007669"/>
    <property type="project" value="TreeGrafter"/>
</dbReference>
<dbReference type="GO" id="GO:0005524">
    <property type="term" value="F:ATP binding"/>
    <property type="evidence" value="ECO:0007669"/>
    <property type="project" value="UniProtKB-UniRule"/>
</dbReference>
<dbReference type="Proteomes" id="UP000244890">
    <property type="component" value="Chromosome"/>
</dbReference>
<dbReference type="PROSITE" id="PS50052">
    <property type="entry name" value="GUANYLATE_KINASE_2"/>
    <property type="match status" value="1"/>
</dbReference>
<keyword evidence="6 9" id="KW-0418">Kinase</keyword>
<evidence type="ECO:0000256" key="8">
    <source>
        <dbReference type="ARBA" id="ARBA00030128"/>
    </source>
</evidence>
<evidence type="ECO:0000256" key="1">
    <source>
        <dbReference type="ARBA" id="ARBA00005790"/>
    </source>
</evidence>
<dbReference type="CDD" id="cd00071">
    <property type="entry name" value="GMPK"/>
    <property type="match status" value="1"/>
</dbReference>
<name>A0A2U8FB56_9HELI</name>
<accession>A0A2U8FB56</accession>
<keyword evidence="9" id="KW-0963">Cytoplasm</keyword>
<comment type="catalytic activity">
    <reaction evidence="9">
        <text>GMP + ATP = GDP + ADP</text>
        <dbReference type="Rhea" id="RHEA:20780"/>
        <dbReference type="ChEBI" id="CHEBI:30616"/>
        <dbReference type="ChEBI" id="CHEBI:58115"/>
        <dbReference type="ChEBI" id="CHEBI:58189"/>
        <dbReference type="ChEBI" id="CHEBI:456216"/>
        <dbReference type="EC" id="2.7.4.8"/>
    </reaction>
</comment>
<evidence type="ECO:0000256" key="4">
    <source>
        <dbReference type="ARBA" id="ARBA00022679"/>
    </source>
</evidence>
<dbReference type="EMBL" id="CP021886">
    <property type="protein sequence ID" value="AWI33453.1"/>
    <property type="molecule type" value="Genomic_DNA"/>
</dbReference>
<dbReference type="FunFam" id="3.30.63.10:FF:000002">
    <property type="entry name" value="Guanylate kinase 1"/>
    <property type="match status" value="1"/>
</dbReference>
<dbReference type="SMART" id="SM00382">
    <property type="entry name" value="AAA"/>
    <property type="match status" value="1"/>
</dbReference>
<evidence type="ECO:0000256" key="2">
    <source>
        <dbReference type="ARBA" id="ARBA00012961"/>
    </source>
</evidence>
<protein>
    <recommendedName>
        <fullName evidence="3 9">Guanylate kinase</fullName>
        <ecNumber evidence="2 9">2.7.4.8</ecNumber>
    </recommendedName>
    <alternativeName>
        <fullName evidence="8 9">GMP kinase</fullName>
    </alternativeName>
</protein>
<sequence>MQEAKYKGAILVLSGPSGAGKSSLYQILAKEFPKHYFSISSTTRPKRENEIDGVHYHFISKEKFEQGIKEESFLEWAEVHGSYYGTNKNQILEALCEDKLIILDVDIQGQMNIKQAFPNHTTSVFITTLNQKILRERLRKRGSDSAEVIEERLENATKEIKSLYAFDYLIINDNLEECAKKLICIVRSAFCRASLYHLDLLLQKWQK</sequence>
<dbReference type="InterPro" id="IPR027417">
    <property type="entry name" value="P-loop_NTPase"/>
</dbReference>